<accession>A0A2T4MX51</accession>
<dbReference type="EMBL" id="PZKL01000045">
    <property type="protein sequence ID" value="PTH79155.1"/>
    <property type="molecule type" value="Genomic_DNA"/>
</dbReference>
<feature type="domain" description="Toxin co-regulated pilus biosynthesis protein Q C-terminal" evidence="2">
    <location>
        <begin position="221"/>
        <end position="304"/>
    </location>
</feature>
<evidence type="ECO:0000313" key="3">
    <source>
        <dbReference type="EMBL" id="PTH79155.1"/>
    </source>
</evidence>
<organism evidence="3 4">
    <name type="scientific">Aeromonas veronii</name>
    <dbReference type="NCBI Taxonomy" id="654"/>
    <lineage>
        <taxon>Bacteria</taxon>
        <taxon>Pseudomonadati</taxon>
        <taxon>Pseudomonadota</taxon>
        <taxon>Gammaproteobacteria</taxon>
        <taxon>Aeromonadales</taxon>
        <taxon>Aeromonadaceae</taxon>
        <taxon>Aeromonas</taxon>
    </lineage>
</organism>
<dbReference type="Proteomes" id="UP000241986">
    <property type="component" value="Unassembled WGS sequence"/>
</dbReference>
<keyword evidence="1" id="KW-0732">Signal</keyword>
<gene>
    <name evidence="3" type="ORF">DAA48_22250</name>
</gene>
<feature type="chain" id="PRO_5015569784" description="Toxin co-regulated pilus biosynthesis protein Q C-terminal domain-containing protein" evidence="1">
    <location>
        <begin position="38"/>
        <end position="313"/>
    </location>
</feature>
<reference evidence="3 4" key="1">
    <citation type="submission" date="2018-03" db="EMBL/GenBank/DDBJ databases">
        <title>Aeromonas veronii whole genome sequencing and analysis.</title>
        <authorList>
            <person name="Xie H."/>
            <person name="Liu T."/>
            <person name="Wang K."/>
        </authorList>
    </citation>
    <scope>NUCLEOTIDE SEQUENCE [LARGE SCALE GENOMIC DNA]</scope>
    <source>
        <strain evidence="3 4">XH.VA.1</strain>
    </source>
</reference>
<dbReference type="Pfam" id="PF10671">
    <property type="entry name" value="TcpQ"/>
    <property type="match status" value="1"/>
</dbReference>
<dbReference type="InterPro" id="IPR018927">
    <property type="entry name" value="Pilus_synth_Q_C"/>
</dbReference>
<name>A0A2T4MX51_AERVE</name>
<dbReference type="PROSITE" id="PS51257">
    <property type="entry name" value="PROKAR_LIPOPROTEIN"/>
    <property type="match status" value="1"/>
</dbReference>
<dbReference type="AlphaFoldDB" id="A0A2T4MX51"/>
<dbReference type="RefSeq" id="WP_107684786.1">
    <property type="nucleotide sequence ID" value="NZ_PZKL01000045.1"/>
</dbReference>
<proteinExistence type="predicted"/>
<evidence type="ECO:0000256" key="1">
    <source>
        <dbReference type="SAM" id="SignalP"/>
    </source>
</evidence>
<protein>
    <recommendedName>
        <fullName evidence="2">Toxin co-regulated pilus biosynthesis protein Q C-terminal domain-containing protein</fullName>
    </recommendedName>
</protein>
<evidence type="ECO:0000313" key="4">
    <source>
        <dbReference type="Proteomes" id="UP000241986"/>
    </source>
</evidence>
<sequence length="313" mass="33454">MREKTNINSHINKFRKSALAMTILGAACGLASGAAYAELYVSPVISSSQPGGFNPLSGAPAAQPQAPVAQATGASQQAQAVARAIDRVDAVSAPIPRSVTSVAPSYKTGVVQQPKSGFLLSGNAQTNNGAYVAPIMRYGKNIPLSVVFDKLVPKYEGWTVNMEDGLASRKVSWSGGETWKEVLSRISNDNSFTIIVNEAEKAIGVSGSMVMAENLAHKQNQIWKLESHKTLKENLTAWATKAGWSLEWDNGLDIDYPVTNNAVLVGAFAGKGGVIDRVVYSLRNQERPLTAVFYKANNVVLIKEAGFKQSGKN</sequence>
<feature type="signal peptide" evidence="1">
    <location>
        <begin position="1"/>
        <end position="37"/>
    </location>
</feature>
<evidence type="ECO:0000259" key="2">
    <source>
        <dbReference type="Pfam" id="PF10671"/>
    </source>
</evidence>
<comment type="caution">
    <text evidence="3">The sequence shown here is derived from an EMBL/GenBank/DDBJ whole genome shotgun (WGS) entry which is preliminary data.</text>
</comment>